<reference evidence="1 2" key="1">
    <citation type="submission" date="2013-11" db="EMBL/GenBank/DDBJ databases">
        <title>Complete genome sequence of Clostridum sp. M2/40.</title>
        <authorList>
            <person name="Wibberg D."/>
            <person name="Puehler A."/>
            <person name="Schlueter A."/>
        </authorList>
    </citation>
    <scope>NUCLEOTIDE SEQUENCE [LARGE SCALE GENOMIC DNA]</scope>
    <source>
        <strain evidence="2">M2/40</strain>
    </source>
</reference>
<dbReference type="SFLD" id="SFLDS00003">
    <property type="entry name" value="Haloacid_Dehalogenase"/>
    <property type="match status" value="1"/>
</dbReference>
<dbReference type="Gene3D" id="3.30.1240.10">
    <property type="match status" value="1"/>
</dbReference>
<dbReference type="GO" id="GO:0005829">
    <property type="term" value="C:cytosol"/>
    <property type="evidence" value="ECO:0007669"/>
    <property type="project" value="TreeGrafter"/>
</dbReference>
<dbReference type="PROSITE" id="PS01229">
    <property type="entry name" value="COF_2"/>
    <property type="match status" value="1"/>
</dbReference>
<sequence length="277" mass="30924">MKYKLICIDMDGTLLDNSAKNIPNENLEAIKLATEKGVKVAITTGRLFTSAKYFSDLIGVKTPVIASNGAYIREKDSDKVIAKFLLGEDNINAILDIVKDYDIRIFFNTVDTVITDKDVMQGNAYMEMNKDLPEEMRVKFLINSDLKTTALRYKDEILKCICINENNLRNIEEIKMKLKKIDTIEVVSSNHNNFEIMNKGVSKGKAVETLAKEYGILKDDIIAIGDGENDLSMIKYAGLGVAMGNSSDYIKKHADYVTDTNVNGGVGKIIKKFVLNK</sequence>
<keyword evidence="2" id="KW-1185">Reference proteome</keyword>
<dbReference type="SFLD" id="SFLDG01144">
    <property type="entry name" value="C2.B.4:_PGP_Like"/>
    <property type="match status" value="1"/>
</dbReference>
<dbReference type="InterPro" id="IPR036412">
    <property type="entry name" value="HAD-like_sf"/>
</dbReference>
<evidence type="ECO:0000313" key="2">
    <source>
        <dbReference type="Proteomes" id="UP000019426"/>
    </source>
</evidence>
<keyword evidence="1" id="KW-0378">Hydrolase</keyword>
<dbReference type="OrthoDB" id="9781413at2"/>
<dbReference type="InterPro" id="IPR023214">
    <property type="entry name" value="HAD_sf"/>
</dbReference>
<dbReference type="GO" id="GO:0000287">
    <property type="term" value="F:magnesium ion binding"/>
    <property type="evidence" value="ECO:0007669"/>
    <property type="project" value="TreeGrafter"/>
</dbReference>
<dbReference type="CDD" id="cd07516">
    <property type="entry name" value="HAD_Pase"/>
    <property type="match status" value="1"/>
</dbReference>
<dbReference type="STRING" id="1216932.CM240_0978"/>
<dbReference type="Pfam" id="PF08282">
    <property type="entry name" value="Hydrolase_3"/>
    <property type="match status" value="1"/>
</dbReference>
<dbReference type="RefSeq" id="WP_044037012.1">
    <property type="nucleotide sequence ID" value="NZ_HG917868.1"/>
</dbReference>
<dbReference type="SUPFAM" id="SSF56784">
    <property type="entry name" value="HAD-like"/>
    <property type="match status" value="1"/>
</dbReference>
<gene>
    <name evidence="1" type="ORF">CM240_0978</name>
</gene>
<dbReference type="PRINTS" id="PR00119">
    <property type="entry name" value="CATATPASE"/>
</dbReference>
<dbReference type="HOGENOM" id="CLU_044146_1_3_9"/>
<organism evidence="1 2">
    <name type="scientific">Clostridium bornimense</name>
    <dbReference type="NCBI Taxonomy" id="1216932"/>
    <lineage>
        <taxon>Bacteria</taxon>
        <taxon>Bacillati</taxon>
        <taxon>Bacillota</taxon>
        <taxon>Clostridia</taxon>
        <taxon>Eubacteriales</taxon>
        <taxon>Clostridiaceae</taxon>
        <taxon>Clostridium</taxon>
    </lineage>
</organism>
<protein>
    <submittedName>
        <fullName evidence="1">Cof family hydrolase</fullName>
    </submittedName>
</protein>
<dbReference type="AlphaFoldDB" id="W6S1H0"/>
<dbReference type="NCBIfam" id="TIGR01484">
    <property type="entry name" value="HAD-SF-IIB"/>
    <property type="match status" value="1"/>
</dbReference>
<evidence type="ECO:0000313" key="1">
    <source>
        <dbReference type="EMBL" id="CDM68142.1"/>
    </source>
</evidence>
<dbReference type="eggNOG" id="COG0561">
    <property type="taxonomic scope" value="Bacteria"/>
</dbReference>
<dbReference type="GO" id="GO:0016791">
    <property type="term" value="F:phosphatase activity"/>
    <property type="evidence" value="ECO:0007669"/>
    <property type="project" value="UniProtKB-ARBA"/>
</dbReference>
<dbReference type="EMBL" id="HG917868">
    <property type="protein sequence ID" value="CDM68142.1"/>
    <property type="molecule type" value="Genomic_DNA"/>
</dbReference>
<dbReference type="Gene3D" id="3.40.50.1000">
    <property type="entry name" value="HAD superfamily/HAD-like"/>
    <property type="match status" value="1"/>
</dbReference>
<dbReference type="KEGG" id="clt:CM240_0978"/>
<accession>W6S1H0</accession>
<dbReference type="SFLD" id="SFLDG01140">
    <property type="entry name" value="C2.B:_Phosphomannomutase_and_P"/>
    <property type="match status" value="1"/>
</dbReference>
<proteinExistence type="predicted"/>
<dbReference type="InterPro" id="IPR006379">
    <property type="entry name" value="HAD-SF_hydro_IIB"/>
</dbReference>
<dbReference type="PATRIC" id="fig|1216932.3.peg.966"/>
<dbReference type="Proteomes" id="UP000019426">
    <property type="component" value="Chromosome M2/40_rep1"/>
</dbReference>
<dbReference type="InterPro" id="IPR000150">
    <property type="entry name" value="Cof"/>
</dbReference>
<dbReference type="PANTHER" id="PTHR10000">
    <property type="entry name" value="PHOSPHOSERINE PHOSPHATASE"/>
    <property type="match status" value="1"/>
</dbReference>
<dbReference type="PANTHER" id="PTHR10000:SF8">
    <property type="entry name" value="HAD SUPERFAMILY HYDROLASE-LIKE, TYPE 3"/>
    <property type="match status" value="1"/>
</dbReference>
<dbReference type="NCBIfam" id="TIGR00099">
    <property type="entry name" value="Cof-subfamily"/>
    <property type="match status" value="1"/>
</dbReference>
<name>W6S1H0_9CLOT</name>